<sequence length="307" mass="31423">MDFASIIVGVAVAGASAAQGGGVDPAITDSVMAVAQELPPALAEYVPDPQPYLDDAARAVQQAQEQLPAEWQAEIENAIPPEVQQLPPEAQGLIPEVVLPAPSPEPGPAGGVADPAGPAAQAPSSAPQQETNPVVLPPVVSGAPTTAAGIPSLTGMLAPTAVSDLTFDPRFPRNLEFARAVIEAAMRAIGLPYQWGGGLLTGPSMGDGTGGATAGYDCSGLTRFAYYIGTGGTKVLPRTSQEQFRAGQQISMDQAQPGDLLFGNWQADGANHVAIHLGGGKMLEAPQTGQLIQISAVRPDMVPARFL</sequence>
<dbReference type="PANTHER" id="PTHR47359:SF3">
    <property type="entry name" value="NLP_P60 DOMAIN-CONTAINING PROTEIN-RELATED"/>
    <property type="match status" value="1"/>
</dbReference>
<dbReference type="EMBL" id="CP008950">
    <property type="protein sequence ID" value="AII11119.1"/>
    <property type="molecule type" value="Genomic_DNA"/>
</dbReference>
<dbReference type="InterPro" id="IPR051794">
    <property type="entry name" value="PG_Endopeptidase_C40"/>
</dbReference>
<protein>
    <recommendedName>
        <fullName evidence="6">NlpC/P60 domain-containing protein</fullName>
    </recommendedName>
</protein>
<evidence type="ECO:0000313" key="8">
    <source>
        <dbReference type="Proteomes" id="UP000028488"/>
    </source>
</evidence>
<dbReference type="InterPro" id="IPR038765">
    <property type="entry name" value="Papain-like_cys_pep_sf"/>
</dbReference>
<feature type="compositionally biased region" description="Low complexity" evidence="5">
    <location>
        <begin position="111"/>
        <end position="127"/>
    </location>
</feature>
<keyword evidence="4" id="KW-0788">Thiol protease</keyword>
<evidence type="ECO:0000256" key="3">
    <source>
        <dbReference type="ARBA" id="ARBA00022801"/>
    </source>
</evidence>
<dbReference type="GO" id="GO:0006508">
    <property type="term" value="P:proteolysis"/>
    <property type="evidence" value="ECO:0007669"/>
    <property type="project" value="UniProtKB-KW"/>
</dbReference>
<gene>
    <name evidence="7" type="ORF">EP51_44485</name>
</gene>
<evidence type="ECO:0000313" key="7">
    <source>
        <dbReference type="EMBL" id="AII11119.1"/>
    </source>
</evidence>
<dbReference type="PANTHER" id="PTHR47359">
    <property type="entry name" value="PEPTIDOGLYCAN DL-ENDOPEPTIDASE CWLO"/>
    <property type="match status" value="1"/>
</dbReference>
<evidence type="ECO:0000256" key="1">
    <source>
        <dbReference type="ARBA" id="ARBA00007074"/>
    </source>
</evidence>
<accession>A0A076F614</accession>
<evidence type="ECO:0000256" key="2">
    <source>
        <dbReference type="ARBA" id="ARBA00022670"/>
    </source>
</evidence>
<dbReference type="Gene3D" id="3.90.1720.10">
    <property type="entry name" value="endopeptidase domain like (from Nostoc punctiforme)"/>
    <property type="match status" value="1"/>
</dbReference>
<keyword evidence="7" id="KW-0614">Plasmid</keyword>
<reference evidence="7 8" key="1">
    <citation type="submission" date="2014-07" db="EMBL/GenBank/DDBJ databases">
        <title>Genome Sequence of Rhodococcus opacus Strain R7, a Biodegrader of Mono- and Polycyclic Aromatic Hydrocarbons.</title>
        <authorList>
            <person name="Di Gennaro P."/>
            <person name="Zampolli J."/>
            <person name="Presti I."/>
            <person name="Cappelletti M."/>
            <person name="D'Ursi P."/>
            <person name="Orro A."/>
            <person name="Mezzelani A."/>
            <person name="Milanesi L."/>
        </authorList>
    </citation>
    <scope>NUCLEOTIDE SEQUENCE [LARGE SCALE GENOMIC DNA]</scope>
    <source>
        <strain evidence="7 8">R7</strain>
        <plasmid evidence="7">pPDG3</plasmid>
    </source>
</reference>
<feature type="region of interest" description="Disordered" evidence="5">
    <location>
        <begin position="97"/>
        <end position="140"/>
    </location>
</feature>
<proteinExistence type="inferred from homology"/>
<dbReference type="GO" id="GO:0008234">
    <property type="term" value="F:cysteine-type peptidase activity"/>
    <property type="evidence" value="ECO:0007669"/>
    <property type="project" value="UniProtKB-KW"/>
</dbReference>
<dbReference type="SUPFAM" id="SSF54001">
    <property type="entry name" value="Cysteine proteinases"/>
    <property type="match status" value="1"/>
</dbReference>
<keyword evidence="2" id="KW-0645">Protease</keyword>
<dbReference type="PROSITE" id="PS51935">
    <property type="entry name" value="NLPC_P60"/>
    <property type="match status" value="1"/>
</dbReference>
<feature type="domain" description="NlpC/P60" evidence="6">
    <location>
        <begin position="175"/>
        <end position="307"/>
    </location>
</feature>
<dbReference type="RefSeq" id="WP_128643750.1">
    <property type="nucleotide sequence ID" value="NZ_CP008950.1"/>
</dbReference>
<dbReference type="AlphaFoldDB" id="A0A076F614"/>
<dbReference type="Pfam" id="PF00877">
    <property type="entry name" value="NLPC_P60"/>
    <property type="match status" value="1"/>
</dbReference>
<dbReference type="Proteomes" id="UP000028488">
    <property type="component" value="Plasmid pPDG3"/>
</dbReference>
<keyword evidence="3" id="KW-0378">Hydrolase</keyword>
<name>A0A076F614_RHOOP</name>
<dbReference type="InterPro" id="IPR000064">
    <property type="entry name" value="NLP_P60_dom"/>
</dbReference>
<organism evidence="7 8">
    <name type="scientific">Rhodococcus opacus</name>
    <name type="common">Nocardia opaca</name>
    <dbReference type="NCBI Taxonomy" id="37919"/>
    <lineage>
        <taxon>Bacteria</taxon>
        <taxon>Bacillati</taxon>
        <taxon>Actinomycetota</taxon>
        <taxon>Actinomycetes</taxon>
        <taxon>Mycobacteriales</taxon>
        <taxon>Nocardiaceae</taxon>
        <taxon>Rhodococcus</taxon>
    </lineage>
</organism>
<evidence type="ECO:0000256" key="4">
    <source>
        <dbReference type="ARBA" id="ARBA00022807"/>
    </source>
</evidence>
<evidence type="ECO:0000259" key="6">
    <source>
        <dbReference type="PROSITE" id="PS51935"/>
    </source>
</evidence>
<comment type="similarity">
    <text evidence="1">Belongs to the peptidase C40 family.</text>
</comment>
<evidence type="ECO:0000256" key="5">
    <source>
        <dbReference type="SAM" id="MobiDB-lite"/>
    </source>
</evidence>
<geneLocation type="plasmid" evidence="7 8">
    <name>pPDG3</name>
</geneLocation>